<dbReference type="PANTHER" id="PTHR46388">
    <property type="entry name" value="NHL REPEAT-CONTAINING PROTEIN 2"/>
    <property type="match status" value="1"/>
</dbReference>
<dbReference type="InterPro" id="IPR011042">
    <property type="entry name" value="6-blade_b-propeller_TolB-like"/>
</dbReference>
<dbReference type="InterPro" id="IPR001258">
    <property type="entry name" value="NHL_repeat"/>
</dbReference>
<dbReference type="GO" id="GO:0005886">
    <property type="term" value="C:plasma membrane"/>
    <property type="evidence" value="ECO:0007669"/>
    <property type="project" value="UniProtKB-SubCell"/>
</dbReference>
<dbReference type="Pfam" id="PF25021">
    <property type="entry name" value="TEN_NHL"/>
    <property type="match status" value="1"/>
</dbReference>
<comment type="subcellular location">
    <subcellularLocation>
        <location evidence="1">Cell membrane</location>
    </subcellularLocation>
</comment>
<dbReference type="PROSITE" id="PS50221">
    <property type="entry name" value="GAIN_B"/>
    <property type="match status" value="1"/>
</dbReference>
<dbReference type="InterPro" id="IPR000033">
    <property type="entry name" value="LDLR_classB_rpt"/>
</dbReference>
<gene>
    <name evidence="14" type="ORF">NAEGRDRAFT_73525</name>
</gene>
<feature type="transmembrane region" description="Helical" evidence="10">
    <location>
        <begin position="1456"/>
        <end position="1485"/>
    </location>
</feature>
<dbReference type="GeneID" id="8858592"/>
<evidence type="ECO:0000256" key="3">
    <source>
        <dbReference type="ARBA" id="ARBA00022692"/>
    </source>
</evidence>
<dbReference type="RefSeq" id="XP_002671440.1">
    <property type="nucleotide sequence ID" value="XM_002671394.1"/>
</dbReference>
<evidence type="ECO:0000256" key="8">
    <source>
        <dbReference type="PROSITE-ProRule" id="PRU00076"/>
    </source>
</evidence>
<dbReference type="Proteomes" id="UP000006671">
    <property type="component" value="Unassembled WGS sequence"/>
</dbReference>
<reference evidence="14 15" key="1">
    <citation type="journal article" date="2010" name="Cell">
        <title>The genome of Naegleria gruberi illuminates early eukaryotic versatility.</title>
        <authorList>
            <person name="Fritz-Laylin L.K."/>
            <person name="Prochnik S.E."/>
            <person name="Ginger M.L."/>
            <person name="Dacks J.B."/>
            <person name="Carpenter M.L."/>
            <person name="Field M.C."/>
            <person name="Kuo A."/>
            <person name="Paredez A."/>
            <person name="Chapman J."/>
            <person name="Pham J."/>
            <person name="Shu S."/>
            <person name="Neupane R."/>
            <person name="Cipriano M."/>
            <person name="Mancuso J."/>
            <person name="Tu H."/>
            <person name="Salamov A."/>
            <person name="Lindquist E."/>
            <person name="Shapiro H."/>
            <person name="Lucas S."/>
            <person name="Grigoriev I.V."/>
            <person name="Cande W.Z."/>
            <person name="Fulton C."/>
            <person name="Rokhsar D.S."/>
            <person name="Dawson S.C."/>
        </authorList>
    </citation>
    <scope>NUCLEOTIDE SEQUENCE [LARGE SCALE GENOMIC DNA]</scope>
    <source>
        <strain evidence="14 15">NEG-M</strain>
    </source>
</reference>
<dbReference type="SMART" id="SM00135">
    <property type="entry name" value="LY"/>
    <property type="match status" value="5"/>
</dbReference>
<dbReference type="Gene3D" id="2.10.25.10">
    <property type="entry name" value="Laminin"/>
    <property type="match status" value="3"/>
</dbReference>
<proteinExistence type="predicted"/>
<dbReference type="PROSITE" id="PS50026">
    <property type="entry name" value="EGF_3"/>
    <property type="match status" value="3"/>
</dbReference>
<dbReference type="Gene3D" id="2.120.10.30">
    <property type="entry name" value="TolB, C-terminal domain"/>
    <property type="match status" value="7"/>
</dbReference>
<dbReference type="PROSITE" id="PS00022">
    <property type="entry name" value="EGF_1"/>
    <property type="match status" value="3"/>
</dbReference>
<keyword evidence="7 8" id="KW-1015">Disulfide bond</keyword>
<accession>D2VWW2</accession>
<evidence type="ECO:0000256" key="7">
    <source>
        <dbReference type="ARBA" id="ARBA00023157"/>
    </source>
</evidence>
<dbReference type="PANTHER" id="PTHR46388:SF2">
    <property type="entry name" value="NHL REPEAT-CONTAINING PROTEIN 2"/>
    <property type="match status" value="1"/>
</dbReference>
<dbReference type="SMART" id="SM00181">
    <property type="entry name" value="EGF"/>
    <property type="match status" value="4"/>
</dbReference>
<dbReference type="InterPro" id="IPR000742">
    <property type="entry name" value="EGF"/>
</dbReference>
<evidence type="ECO:0000256" key="10">
    <source>
        <dbReference type="SAM" id="Phobius"/>
    </source>
</evidence>
<feature type="repeat" description="NHL" evidence="9">
    <location>
        <begin position="546"/>
        <end position="579"/>
    </location>
</feature>
<feature type="disulfide bond" evidence="8">
    <location>
        <begin position="1159"/>
        <end position="1168"/>
    </location>
</feature>
<evidence type="ECO:0000256" key="5">
    <source>
        <dbReference type="ARBA" id="ARBA00022989"/>
    </source>
</evidence>
<dbReference type="Pfam" id="PF01436">
    <property type="entry name" value="NHL"/>
    <property type="match status" value="1"/>
</dbReference>
<keyword evidence="8" id="KW-0245">EGF-like domain</keyword>
<feature type="chain" id="PRO_5003037929" evidence="11">
    <location>
        <begin position="27"/>
        <end position="1494"/>
    </location>
</feature>
<evidence type="ECO:0000256" key="9">
    <source>
        <dbReference type="PROSITE-ProRule" id="PRU00504"/>
    </source>
</evidence>
<feature type="disulfide bond" evidence="8">
    <location>
        <begin position="1213"/>
        <end position="1222"/>
    </location>
</feature>
<organism evidence="15">
    <name type="scientific">Naegleria gruberi</name>
    <name type="common">Amoeba</name>
    <dbReference type="NCBI Taxonomy" id="5762"/>
    <lineage>
        <taxon>Eukaryota</taxon>
        <taxon>Discoba</taxon>
        <taxon>Heterolobosea</taxon>
        <taxon>Tetramitia</taxon>
        <taxon>Eutetramitia</taxon>
        <taxon>Vahlkampfiidae</taxon>
        <taxon>Naegleria</taxon>
    </lineage>
</organism>
<dbReference type="eggNOG" id="KOG2177">
    <property type="taxonomic scope" value="Eukaryota"/>
</dbReference>
<feature type="repeat" description="NHL" evidence="9">
    <location>
        <begin position="495"/>
        <end position="526"/>
    </location>
</feature>
<dbReference type="eggNOG" id="KOG1225">
    <property type="taxonomic scope" value="Eukaryota"/>
</dbReference>
<dbReference type="VEuPathDB" id="AmoebaDB:NAEGRDRAFT_73525"/>
<dbReference type="PROSITE" id="PS01186">
    <property type="entry name" value="EGF_2"/>
    <property type="match status" value="3"/>
</dbReference>
<dbReference type="OrthoDB" id="430340at2759"/>
<feature type="domain" description="EGF-like" evidence="12">
    <location>
        <begin position="1184"/>
        <end position="1223"/>
    </location>
</feature>
<keyword evidence="5 10" id="KW-1133">Transmembrane helix</keyword>
<evidence type="ECO:0000256" key="1">
    <source>
        <dbReference type="ARBA" id="ARBA00004236"/>
    </source>
</evidence>
<feature type="disulfide bond" evidence="8">
    <location>
        <begin position="1111"/>
        <end position="1120"/>
    </location>
</feature>
<evidence type="ECO:0000313" key="15">
    <source>
        <dbReference type="Proteomes" id="UP000006671"/>
    </source>
</evidence>
<keyword evidence="11" id="KW-0732">Signal</keyword>
<keyword evidence="6 10" id="KW-0472">Membrane</keyword>
<feature type="domain" description="EGF-like" evidence="12">
    <location>
        <begin position="1136"/>
        <end position="1169"/>
    </location>
</feature>
<keyword evidence="4" id="KW-0677">Repeat</keyword>
<evidence type="ECO:0000256" key="2">
    <source>
        <dbReference type="ARBA" id="ARBA00022475"/>
    </source>
</evidence>
<protein>
    <submittedName>
        <fullName evidence="14">Predicted protein</fullName>
    </submittedName>
</protein>
<keyword evidence="15" id="KW-1185">Reference proteome</keyword>
<feature type="domain" description="GAIN-B" evidence="13">
    <location>
        <begin position="1265"/>
        <end position="1430"/>
    </location>
</feature>
<dbReference type="EMBL" id="GG738905">
    <property type="protein sequence ID" value="EFC38696.1"/>
    <property type="molecule type" value="Genomic_DNA"/>
</dbReference>
<evidence type="ECO:0000256" key="11">
    <source>
        <dbReference type="SAM" id="SignalP"/>
    </source>
</evidence>
<dbReference type="KEGG" id="ngr:NAEGRDRAFT_73525"/>
<evidence type="ECO:0000259" key="13">
    <source>
        <dbReference type="PROSITE" id="PS50221"/>
    </source>
</evidence>
<feature type="signal peptide" evidence="11">
    <location>
        <begin position="1"/>
        <end position="26"/>
    </location>
</feature>
<feature type="domain" description="EGF-like" evidence="12">
    <location>
        <begin position="1082"/>
        <end position="1121"/>
    </location>
</feature>
<evidence type="ECO:0000313" key="14">
    <source>
        <dbReference type="EMBL" id="EFC38696.1"/>
    </source>
</evidence>
<evidence type="ECO:0000259" key="12">
    <source>
        <dbReference type="PROSITE" id="PS50026"/>
    </source>
</evidence>
<name>D2VWW2_NAEGR</name>
<sequence length="1494" mass="157347">MSSLWPSLVLLVMCLISLVSVTTLHAQVNTKPVDYSITTIIGTSGDGAKALNVGIYDGRGLVADNRNGNIYYADGLNSQVRYFDTNGISHLFAGSPAYQYGSPSDSLGFANDSLSLPYGAALNSKGDVFIVDSSQNRVKKVFYNSTINAFNMITVAGGGSSLASGIPALSATFTAPRCIAVSPDDEVYVCDAFNYLIKKIVNDTIYNVIGTGIKGNSVDGTLANNTKISSPSSIAFHPITKELFYSDLLANVIRYIARNGSVYTYASITSPRTIVFNSNGDMYVSISTANQIIKVVNGIATVIANSLSTNGFSGDGGNAISASLSFPFGLAIYNNSLYISDSSNYRIRKIDLTSNIISTVAGDGSKQYSARYPGYILDVPLASPLSTFYNSQTDELLMVDNNRVLRLNSLTNYKNSLIESIAGNGVLAVDVDGKLGNQTSLNSACSVFQSEATGDIYIGTVGSVLKLSKSNQLVSTIAGTISKYTGDGSSAIQAQLNGPTGVAISPNGEVYISDSSNDVIRKIDTNGAISTVVGSSSGFLDASARRAQLANPMGIAFLPNGDLIISDAKNNRIRKFSISSGNVTTIAGTGLTTYNGEGLVGVATNINYPTGICVNSSNSEIFFADTFNYRIRKIDSTGTIRTVVGTGSSSYTADGQNGTSTSVSAVGLQIHPITRELYYSDGAFIRRVDSKDGKIYTVIGGGNTYSALSLANSTYLGIVRNFTFSPNGDIYVSCPSFNVIKKMDYGSNIVYNVVGTGSTVLTGDGPALSTYLSNPGGLAVNTNGELIFAASSGLSNYDGIKKLSGGMVATIAGGIGDGGLAIRANIGKVSAISVTDTDIYLSDQGNNRIRKISLSTGIISSVVGAFYSTDNGDNLANQTNINLVNDVRISTGEIVFTDSGHNKIRKTDLSGRGKVITIAGNGSSQAIVSENVLASEAYLNNPGSIGYLSTGELIITDTGNNVIRKVGLNGNISLIAGQYFQSGFNGDSSNAKSSLLSNPKGLSILNDGRIVFVDSGNFRVRMLTPYCPQGYYLTQNSNGLVCNFLTCFGIASNDSKVCSGNGVCQSLDSCLCSNGYSGVNCNLAPCFGIASNIPQVCSGRGVCQSLNNCSCSMGYYGVNCELKADNPTINVTTCYGIDFNNSNVCSGRGICQSLNNCSCFTGYSGLNCSGVVSDNSNTSPNSSNLTTCFGIAFNDSTVCSGRGICQLLNNCSCFSGYSGLNCSKDSTKNDDNSNADYCTLYPNSYVCSPLSSFNTTETQITKVSNITQLDSKTIQFASTSTISISLPSIISQYLQNTDTSLKNDSVQVVSSIAESKNSNSDAAVISSIVSLVLLKSSSSEKITVQNLEQPISLSFENVTLTVSSIDTLNISCVYYEENSKEWKSDGMETEIKNLEIHNLADGNITLTLSILCNTNHLTSFSVIDQNYKKAATKPTPQPAQSNQPTKDAEILQDNTVLIGAIVGAVGGVCVIAVVISIIIIVVCLLRKRKKEEIN</sequence>
<dbReference type="PROSITE" id="PS51125">
    <property type="entry name" value="NHL"/>
    <property type="match status" value="2"/>
</dbReference>
<dbReference type="Pfam" id="PF23106">
    <property type="entry name" value="EGF_Teneurin"/>
    <property type="match status" value="1"/>
</dbReference>
<evidence type="ECO:0000256" key="6">
    <source>
        <dbReference type="ARBA" id="ARBA00023136"/>
    </source>
</evidence>
<comment type="caution">
    <text evidence="8">Lacks conserved residue(s) required for the propagation of feature annotation.</text>
</comment>
<keyword evidence="2" id="KW-1003">Cell membrane</keyword>
<dbReference type="STRING" id="5762.D2VWW2"/>
<dbReference type="InterPro" id="IPR056822">
    <property type="entry name" value="TEN_NHL"/>
</dbReference>
<keyword evidence="3 10" id="KW-0812">Transmembrane</keyword>
<dbReference type="SUPFAM" id="SSF101898">
    <property type="entry name" value="NHL repeat"/>
    <property type="match status" value="3"/>
</dbReference>
<evidence type="ECO:0000256" key="4">
    <source>
        <dbReference type="ARBA" id="ARBA00022737"/>
    </source>
</evidence>
<dbReference type="InParanoid" id="D2VWW2"/>
<dbReference type="InterPro" id="IPR057244">
    <property type="entry name" value="GAIN_B"/>
</dbReference>